<organism evidence="4 5">
    <name type="scientific">Zhenhengia yiwuensis</name>
    <dbReference type="NCBI Taxonomy" id="2763666"/>
    <lineage>
        <taxon>Bacteria</taxon>
        <taxon>Bacillati</taxon>
        <taxon>Bacillota</taxon>
        <taxon>Clostridia</taxon>
        <taxon>Lachnospirales</taxon>
        <taxon>Lachnospiraceae</taxon>
        <taxon>Zhenhengia</taxon>
    </lineage>
</organism>
<dbReference type="Gene3D" id="2.30.38.10">
    <property type="entry name" value="Luciferase, Domain 3"/>
    <property type="match status" value="1"/>
</dbReference>
<dbReference type="Pfam" id="PF13193">
    <property type="entry name" value="AMP-binding_C"/>
    <property type="match status" value="1"/>
</dbReference>
<evidence type="ECO:0000259" key="3">
    <source>
        <dbReference type="PROSITE" id="PS50075"/>
    </source>
</evidence>
<evidence type="ECO:0000313" key="4">
    <source>
        <dbReference type="EMBL" id="MBC8580755.1"/>
    </source>
</evidence>
<dbReference type="InterPro" id="IPR001242">
    <property type="entry name" value="Condensation_dom"/>
</dbReference>
<dbReference type="GO" id="GO:0008610">
    <property type="term" value="P:lipid biosynthetic process"/>
    <property type="evidence" value="ECO:0007669"/>
    <property type="project" value="UniProtKB-ARBA"/>
</dbReference>
<accession>A0A926ELN7</accession>
<dbReference type="GO" id="GO:0044550">
    <property type="term" value="P:secondary metabolite biosynthetic process"/>
    <property type="evidence" value="ECO:0007669"/>
    <property type="project" value="TreeGrafter"/>
</dbReference>
<dbReference type="InterPro" id="IPR010071">
    <property type="entry name" value="AA_adenyl_dom"/>
</dbReference>
<dbReference type="PANTHER" id="PTHR45527">
    <property type="entry name" value="NONRIBOSOMAL PEPTIDE SYNTHETASE"/>
    <property type="match status" value="1"/>
</dbReference>
<dbReference type="Proteomes" id="UP000655830">
    <property type="component" value="Unassembled WGS sequence"/>
</dbReference>
<feature type="transmembrane region" description="Helical" evidence="2">
    <location>
        <begin position="633"/>
        <end position="656"/>
    </location>
</feature>
<keyword evidence="2" id="KW-0812">Transmembrane</keyword>
<feature type="transmembrane region" description="Helical" evidence="2">
    <location>
        <begin position="502"/>
        <end position="521"/>
    </location>
</feature>
<dbReference type="GO" id="GO:0043041">
    <property type="term" value="P:amino acid activation for nonribosomal peptide biosynthetic process"/>
    <property type="evidence" value="ECO:0007669"/>
    <property type="project" value="TreeGrafter"/>
</dbReference>
<dbReference type="RefSeq" id="WP_249333467.1">
    <property type="nucleotide sequence ID" value="NZ_JACRSY010000027.1"/>
</dbReference>
<keyword evidence="5" id="KW-1185">Reference proteome</keyword>
<dbReference type="PROSITE" id="PS00455">
    <property type="entry name" value="AMP_BINDING"/>
    <property type="match status" value="1"/>
</dbReference>
<dbReference type="NCBIfam" id="TIGR01733">
    <property type="entry name" value="AA-adenyl-dom"/>
    <property type="match status" value="1"/>
</dbReference>
<dbReference type="GO" id="GO:0003824">
    <property type="term" value="F:catalytic activity"/>
    <property type="evidence" value="ECO:0007669"/>
    <property type="project" value="InterPro"/>
</dbReference>
<dbReference type="SUPFAM" id="SSF56801">
    <property type="entry name" value="Acetyl-CoA synthetase-like"/>
    <property type="match status" value="1"/>
</dbReference>
<name>A0A926ELN7_9FIRM</name>
<dbReference type="InterPro" id="IPR000873">
    <property type="entry name" value="AMP-dep_synth/lig_dom"/>
</dbReference>
<dbReference type="CDD" id="cd05930">
    <property type="entry name" value="A_NRPS"/>
    <property type="match status" value="1"/>
</dbReference>
<dbReference type="InterPro" id="IPR023213">
    <property type="entry name" value="CAT-like_dom_sf"/>
</dbReference>
<dbReference type="Gene3D" id="3.40.50.980">
    <property type="match status" value="2"/>
</dbReference>
<dbReference type="Pfam" id="PF00550">
    <property type="entry name" value="PP-binding"/>
    <property type="match status" value="1"/>
</dbReference>
<dbReference type="SUPFAM" id="SSF47336">
    <property type="entry name" value="ACP-like"/>
    <property type="match status" value="1"/>
</dbReference>
<dbReference type="InterPro" id="IPR020845">
    <property type="entry name" value="AMP-binding_CS"/>
</dbReference>
<sequence length="1421" mass="167170">MKYKLTEYQKSIYYNECLFKGEALHNIGGSVHIQGKIEYEKLNWAFNRLIESQTSLRTHIVLEDGEVYQEVKAYKQFYLPFVLQKDGISYEKHKKSIMEKPMELYQNDLFYFELYQVSEEEYFLTVVLHHIISDGWSMEVIFQMLNAFYEEDESKKQEIVVYEYSQLLQFTNDYRAGERYEKDKEYLKQVAETIKETVEGSANSIRQAKRKRFYIENSIREELKQYLECNQMTGNQFFVSLFALLLAYFKQRNQVYIGIPIYNRRNSVQKRTVGMFTNIIPLVINTTGKEGVDDYIKQVSKDMKEGFKHSLYSYQELLNEVEGNKSNLAYHFTFNYYNMKFGEQFCGFNANFINHFSGTQIYELQMSLCEWGNMDKLELDFDYNVEEYSEEMIDYMYQTLVYLCEQIIKGVNQLKELNYVSEDELEERANYNCTEKKIQTESIFGLFSKEVKEHPDFLAVWENNKKYSYQEFWRLVFQCIKYLKKKGIQENDYVCLHVEHSVYLLAAIYAIIYIGAVFVPLDKKWSDKRKRYIFEKISAKFVLVDDVDEEISYEDIENIKVRDFEKEAEELEEKELPKCCVGERVLYILFTSGTTGNPKGVEVTNSSLLNYILWAKDAYQVTGNDIFPLYSSIAFDFTLTTIFVTFCSGAAVKVYLDDEILHPIFKIVRENICSVVKVTPSHLNIIASETYTNNKIRAFIIGGEKLLIETIHKVEKSFQHEIAYYNEYGPTEATIGCMSYQYNKELSNVTSVPVGVPIHNVKIYLLDKERKQVGRFVPGEMYIAGACLAKGYYRNKILTDERFVENPFEPGTKMYKTGDIAKFISPDNIEYLGRIDKQVKLNGYRIELDEILTAIMQNEYVRDCVVEIVTKNGNQEIIAYVVLNAYEVSLLYEYLSDYLTSYMMPRKIIQVDQIPLTTNGKVDHEVLKQIRENESTDTVEEIGIEVNEKEKIVMNVLSELLHMEIHDLNADFIELGGDSIKAIMFAQKLEYYHYQIKIKDILMYPKLRDIAKRMTDNTAQKKNLDDVLAEKIAWTPIVRRFLFNQNLSRNGSNQSVVIQFKKPIAIEKMSSYFKILQRKHPVLCINVNKEKKLLYNSHHLEHKIEIKEYKEGEYFFDLNRDLLFAVQKIDECTFKIIINHLIIDFVSWKIFLSDLDFLVRNGETEQSVELIGEEISYAEYTAKNAWTPDSVIFSRQSTLGKQKKYKFVYEVAELLPSISKINLQYQISYADLINAVFAQTFLQMYNNSVVIEKESFGRKHMDGIKIENVMGWMTQLEYMYFENEKAKDVFHSVLEQYKEPNLITNELLGQQRVLRVNYLGDLHFTFQAFSLQEENGEKLNYEFCENTDYDYQIDIFEEGQNLNLFVISEKGEKEVYRFLELFYKNLTQSLSFESRNEIDEIEYIDEGLSMEDLNLLLEGME</sequence>
<dbReference type="PANTHER" id="PTHR45527:SF1">
    <property type="entry name" value="FATTY ACID SYNTHASE"/>
    <property type="match status" value="1"/>
</dbReference>
<dbReference type="Pfam" id="PF00668">
    <property type="entry name" value="Condensation"/>
    <property type="match status" value="1"/>
</dbReference>
<dbReference type="InterPro" id="IPR045851">
    <property type="entry name" value="AMP-bd_C_sf"/>
</dbReference>
<dbReference type="Gene3D" id="1.10.1200.10">
    <property type="entry name" value="ACP-like"/>
    <property type="match status" value="1"/>
</dbReference>
<dbReference type="EMBL" id="JACRSY010000027">
    <property type="protein sequence ID" value="MBC8580755.1"/>
    <property type="molecule type" value="Genomic_DNA"/>
</dbReference>
<dbReference type="InterPro" id="IPR009081">
    <property type="entry name" value="PP-bd_ACP"/>
</dbReference>
<dbReference type="Pfam" id="PF00501">
    <property type="entry name" value="AMP-binding"/>
    <property type="match status" value="1"/>
</dbReference>
<dbReference type="SUPFAM" id="SSF52777">
    <property type="entry name" value="CoA-dependent acyltransferases"/>
    <property type="match status" value="3"/>
</dbReference>
<dbReference type="Gene3D" id="3.30.559.30">
    <property type="entry name" value="Nonribosomal peptide synthetase, condensation domain"/>
    <property type="match status" value="1"/>
</dbReference>
<dbReference type="GO" id="GO:0031177">
    <property type="term" value="F:phosphopantetheine binding"/>
    <property type="evidence" value="ECO:0007669"/>
    <property type="project" value="TreeGrafter"/>
</dbReference>
<dbReference type="Gene3D" id="3.30.300.30">
    <property type="match status" value="1"/>
</dbReference>
<dbReference type="GO" id="GO:0005737">
    <property type="term" value="C:cytoplasm"/>
    <property type="evidence" value="ECO:0007669"/>
    <property type="project" value="TreeGrafter"/>
</dbReference>
<comment type="caution">
    <text evidence="4">The sequence shown here is derived from an EMBL/GenBank/DDBJ whole genome shotgun (WGS) entry which is preliminary data.</text>
</comment>
<feature type="domain" description="Carrier" evidence="3">
    <location>
        <begin position="944"/>
        <end position="1018"/>
    </location>
</feature>
<dbReference type="Gene3D" id="3.30.559.10">
    <property type="entry name" value="Chloramphenicol acetyltransferase-like domain"/>
    <property type="match status" value="2"/>
</dbReference>
<evidence type="ECO:0000256" key="1">
    <source>
        <dbReference type="ARBA" id="ARBA00001957"/>
    </source>
</evidence>
<protein>
    <submittedName>
        <fullName evidence="4">Amino acid adenylation domain-containing protein</fullName>
    </submittedName>
</protein>
<dbReference type="InterPro" id="IPR036736">
    <property type="entry name" value="ACP-like_sf"/>
</dbReference>
<gene>
    <name evidence="4" type="ORF">H8718_14635</name>
</gene>
<keyword evidence="2" id="KW-1133">Transmembrane helix</keyword>
<dbReference type="InterPro" id="IPR025110">
    <property type="entry name" value="AMP-bd_C"/>
</dbReference>
<evidence type="ECO:0000256" key="2">
    <source>
        <dbReference type="SAM" id="Phobius"/>
    </source>
</evidence>
<comment type="cofactor">
    <cofactor evidence="1">
        <name>pantetheine 4'-phosphate</name>
        <dbReference type="ChEBI" id="CHEBI:47942"/>
    </cofactor>
</comment>
<reference evidence="4" key="1">
    <citation type="submission" date="2020-08" db="EMBL/GenBank/DDBJ databases">
        <title>Genome public.</title>
        <authorList>
            <person name="Liu C."/>
            <person name="Sun Q."/>
        </authorList>
    </citation>
    <scope>NUCLEOTIDE SEQUENCE</scope>
    <source>
        <strain evidence="4">NSJ-12</strain>
    </source>
</reference>
<keyword evidence="2" id="KW-0472">Membrane</keyword>
<proteinExistence type="predicted"/>
<dbReference type="PROSITE" id="PS50075">
    <property type="entry name" value="CARRIER"/>
    <property type="match status" value="1"/>
</dbReference>
<evidence type="ECO:0000313" key="5">
    <source>
        <dbReference type="Proteomes" id="UP000655830"/>
    </source>
</evidence>